<feature type="signal peptide" evidence="2">
    <location>
        <begin position="1"/>
        <end position="27"/>
    </location>
</feature>
<keyword evidence="1" id="KW-0472">Membrane</keyword>
<sequence length="317" mass="34947">MKKLILIFIIFSLFQFCSLLVRQEVQASDLDLTCNDSGCTPSPVTDYFPTDKWYPGKEISKTFRIHNTSGSKKSAALGTYDESSTGAITSATSLTVKSLPSGSTVWTGTFTEVFNNDEISLGEIDVQEIKEYQLVLLMDKTSGNTLADQSLSFSMKIGLLAPAESPTATSTPPSPTPTPTLNQGAAFSRFVIRTDLNRTVVTVVPVLGIEEARATRPVAGRSNLWMSPLFRGATCRISYWGLIGFAVQMLLSWIFIKIYRRKNFQIIALALALFMVLTVLFGLNSTCFSFLTLFWLGLGIMSLSTYMVIFSYTSSRI</sequence>
<name>A0A0G1BNM8_9BACT</name>
<evidence type="ECO:0000256" key="2">
    <source>
        <dbReference type="SAM" id="SignalP"/>
    </source>
</evidence>
<dbReference type="EMBL" id="LCDD01000002">
    <property type="protein sequence ID" value="KKS47871.1"/>
    <property type="molecule type" value="Genomic_DNA"/>
</dbReference>
<gene>
    <name evidence="3" type="ORF">UV09_C0002G0049</name>
</gene>
<dbReference type="Proteomes" id="UP000034320">
    <property type="component" value="Unassembled WGS sequence"/>
</dbReference>
<evidence type="ECO:0000313" key="4">
    <source>
        <dbReference type="Proteomes" id="UP000034320"/>
    </source>
</evidence>
<keyword evidence="2" id="KW-0732">Signal</keyword>
<dbReference type="AlphaFoldDB" id="A0A0G1BNM8"/>
<evidence type="ECO:0000256" key="1">
    <source>
        <dbReference type="SAM" id="Phobius"/>
    </source>
</evidence>
<comment type="caution">
    <text evidence="3">The sequence shown here is derived from an EMBL/GenBank/DDBJ whole genome shotgun (WGS) entry which is preliminary data.</text>
</comment>
<protein>
    <submittedName>
        <fullName evidence="3">Uncharacterized protein</fullName>
    </submittedName>
</protein>
<keyword evidence="1" id="KW-1133">Transmembrane helix</keyword>
<organism evidence="3 4">
    <name type="scientific">Candidatus Gottesmanbacteria bacterium GW2011_GWA2_42_18</name>
    <dbReference type="NCBI Taxonomy" id="1618442"/>
    <lineage>
        <taxon>Bacteria</taxon>
        <taxon>Candidatus Gottesmaniibacteriota</taxon>
    </lineage>
</organism>
<feature type="chain" id="PRO_5002536190" evidence="2">
    <location>
        <begin position="28"/>
        <end position="317"/>
    </location>
</feature>
<feature type="transmembrane region" description="Helical" evidence="1">
    <location>
        <begin position="289"/>
        <end position="312"/>
    </location>
</feature>
<keyword evidence="1" id="KW-0812">Transmembrane</keyword>
<feature type="transmembrane region" description="Helical" evidence="1">
    <location>
        <begin position="237"/>
        <end position="256"/>
    </location>
</feature>
<proteinExistence type="predicted"/>
<evidence type="ECO:0000313" key="3">
    <source>
        <dbReference type="EMBL" id="KKS47871.1"/>
    </source>
</evidence>
<feature type="transmembrane region" description="Helical" evidence="1">
    <location>
        <begin position="263"/>
        <end position="283"/>
    </location>
</feature>
<accession>A0A0G1BNM8</accession>
<reference evidence="3 4" key="1">
    <citation type="journal article" date="2015" name="Nature">
        <title>rRNA introns, odd ribosomes, and small enigmatic genomes across a large radiation of phyla.</title>
        <authorList>
            <person name="Brown C.T."/>
            <person name="Hug L.A."/>
            <person name="Thomas B.C."/>
            <person name="Sharon I."/>
            <person name="Castelle C.J."/>
            <person name="Singh A."/>
            <person name="Wilkins M.J."/>
            <person name="Williams K.H."/>
            <person name="Banfield J.F."/>
        </authorList>
    </citation>
    <scope>NUCLEOTIDE SEQUENCE [LARGE SCALE GENOMIC DNA]</scope>
</reference>